<reference evidence="1 2" key="1">
    <citation type="journal article" date="2023" name="ACS Omega">
        <title>Identification of the Neoaspergillic Acid Biosynthesis Gene Cluster by Establishing an In Vitro CRISPR-Ribonucleoprotein Genetic System in Aspergillus melleus.</title>
        <authorList>
            <person name="Yuan B."/>
            <person name="Grau M.F."/>
            <person name="Murata R.M."/>
            <person name="Torok T."/>
            <person name="Venkateswaran K."/>
            <person name="Stajich J.E."/>
            <person name="Wang C.C.C."/>
        </authorList>
    </citation>
    <scope>NUCLEOTIDE SEQUENCE [LARGE SCALE GENOMIC DNA]</scope>
    <source>
        <strain evidence="1 2">IMV 1140</strain>
    </source>
</reference>
<evidence type="ECO:0000313" key="1">
    <source>
        <dbReference type="EMBL" id="KAK1143408.1"/>
    </source>
</evidence>
<sequence>MYGAIGMAICHFVVGGVNGNLNVLIRVRGSKAHTVIAFPYLLVIVYALTLTPVAWVYAAEVWSLETRALGMSTAATGNWLFNFALGLCVPRGFADIKWKLFIVFRRAVYPETCNKTLEEVEEMFGKDGPKSWHTKPGEFKLDGLIGWLVRRTCMLRMWD</sequence>
<dbReference type="EMBL" id="JAOPJF010000040">
    <property type="protein sequence ID" value="KAK1143408.1"/>
    <property type="molecule type" value="Genomic_DNA"/>
</dbReference>
<name>A0ACC3AZP1_9EURO</name>
<evidence type="ECO:0000313" key="2">
    <source>
        <dbReference type="Proteomes" id="UP001177260"/>
    </source>
</evidence>
<comment type="caution">
    <text evidence="1">The sequence shown here is derived from an EMBL/GenBank/DDBJ whole genome shotgun (WGS) entry which is preliminary data.</text>
</comment>
<gene>
    <name evidence="1" type="ORF">N8T08_006736</name>
</gene>
<keyword evidence="2" id="KW-1185">Reference proteome</keyword>
<proteinExistence type="predicted"/>
<accession>A0ACC3AZP1</accession>
<organism evidence="1 2">
    <name type="scientific">Aspergillus melleus</name>
    <dbReference type="NCBI Taxonomy" id="138277"/>
    <lineage>
        <taxon>Eukaryota</taxon>
        <taxon>Fungi</taxon>
        <taxon>Dikarya</taxon>
        <taxon>Ascomycota</taxon>
        <taxon>Pezizomycotina</taxon>
        <taxon>Eurotiomycetes</taxon>
        <taxon>Eurotiomycetidae</taxon>
        <taxon>Eurotiales</taxon>
        <taxon>Aspergillaceae</taxon>
        <taxon>Aspergillus</taxon>
        <taxon>Aspergillus subgen. Circumdati</taxon>
    </lineage>
</organism>
<protein>
    <submittedName>
        <fullName evidence="1">Uncharacterized protein</fullName>
    </submittedName>
</protein>
<dbReference type="Proteomes" id="UP001177260">
    <property type="component" value="Unassembled WGS sequence"/>
</dbReference>